<feature type="non-terminal residue" evidence="1">
    <location>
        <position position="106"/>
    </location>
</feature>
<reference evidence="1" key="1">
    <citation type="submission" date="2015-11" db="EMBL/GenBank/DDBJ databases">
        <title>De novo transcriptome assembly of four potential Pierce s Disease insect vectors from Arizona vineyards.</title>
        <authorList>
            <person name="Tassone E.E."/>
        </authorList>
    </citation>
    <scope>NUCLEOTIDE SEQUENCE</scope>
</reference>
<sequence>DNKKSFNLNSFNFSVWKDILKSESSNFDYNKLFALYDPFQITSETINNETMHEISTHTSICEDLKEHHFSNESCHDNTNDKEVLSSNLNVLKHEATNGDKENLLKS</sequence>
<feature type="non-terminal residue" evidence="1">
    <location>
        <position position="1"/>
    </location>
</feature>
<organism evidence="1">
    <name type="scientific">Homalodisca liturata</name>
    <dbReference type="NCBI Taxonomy" id="320908"/>
    <lineage>
        <taxon>Eukaryota</taxon>
        <taxon>Metazoa</taxon>
        <taxon>Ecdysozoa</taxon>
        <taxon>Arthropoda</taxon>
        <taxon>Hexapoda</taxon>
        <taxon>Insecta</taxon>
        <taxon>Pterygota</taxon>
        <taxon>Neoptera</taxon>
        <taxon>Paraneoptera</taxon>
        <taxon>Hemiptera</taxon>
        <taxon>Auchenorrhyncha</taxon>
        <taxon>Membracoidea</taxon>
        <taxon>Cicadellidae</taxon>
        <taxon>Cicadellinae</taxon>
        <taxon>Proconiini</taxon>
        <taxon>Homalodisca</taxon>
    </lineage>
</organism>
<dbReference type="AlphaFoldDB" id="A0A1B6IHX4"/>
<gene>
    <name evidence="1" type="ORF">g.57979</name>
</gene>
<accession>A0A1B6IHX4</accession>
<evidence type="ECO:0000313" key="1">
    <source>
        <dbReference type="EMBL" id="JAS86503.1"/>
    </source>
</evidence>
<proteinExistence type="predicted"/>
<name>A0A1B6IHX4_9HEMI</name>
<protein>
    <submittedName>
        <fullName evidence="1">Uncharacterized protein</fullName>
    </submittedName>
</protein>
<dbReference type="EMBL" id="GECU01021203">
    <property type="protein sequence ID" value="JAS86503.1"/>
    <property type="molecule type" value="Transcribed_RNA"/>
</dbReference>